<dbReference type="RefSeq" id="WP_048479432.1">
    <property type="nucleotide sequence ID" value="NZ_JBIRUD010000004.1"/>
</dbReference>
<proteinExistence type="predicted"/>
<sequence>MERHELMRLLAGDDAASKAALAALADCADYFVLEAGPRLSDGHAGTFAIRHRCMQRKGAETLGWERAVELLRERAEPIRIGQVKACDGSWIYTFFLTEDGGALIACAGVRMPDGAPPESGVVRRGQASP</sequence>
<evidence type="ECO:0000313" key="2">
    <source>
        <dbReference type="Proteomes" id="UP000035932"/>
    </source>
</evidence>
<name>A0A0J7ACB6_9ACTN</name>
<dbReference type="AlphaFoldDB" id="A0A0J7ACB6"/>
<dbReference type="Proteomes" id="UP000035932">
    <property type="component" value="Unassembled WGS sequence"/>
</dbReference>
<protein>
    <submittedName>
        <fullName evidence="1">Uncharacterized protein</fullName>
    </submittedName>
</protein>
<evidence type="ECO:0000313" key="1">
    <source>
        <dbReference type="EMBL" id="KMO94886.1"/>
    </source>
</evidence>
<comment type="caution">
    <text evidence="1">The sequence shown here is derived from an EMBL/GenBank/DDBJ whole genome shotgun (WGS) entry which is preliminary data.</text>
</comment>
<gene>
    <name evidence="1" type="ORF">ACS04_26785</name>
</gene>
<keyword evidence="2" id="KW-1185">Reference proteome</keyword>
<reference evidence="1 2" key="1">
    <citation type="submission" date="2015-06" db="EMBL/GenBank/DDBJ databases">
        <title>Recapitulation of the evolution of biosynthetic gene clusters reveals hidden chemical diversity on bacterial genomes.</title>
        <authorList>
            <person name="Cruz-Morales P."/>
            <person name="Martinez-Guerrero C."/>
            <person name="Morales-Escalante M.A."/>
            <person name="Yanez-Guerra L.A."/>
            <person name="Kopp J.F."/>
            <person name="Feldmann J."/>
            <person name="Ramos-Aboites H.E."/>
            <person name="Barona-Gomez F."/>
        </authorList>
    </citation>
    <scope>NUCLEOTIDE SEQUENCE [LARGE SCALE GENOMIC DNA]</scope>
    <source>
        <strain evidence="1 2">ATCC 31245</strain>
    </source>
</reference>
<organism evidence="1 2">
    <name type="scientific">Streptomyces roseus</name>
    <dbReference type="NCBI Taxonomy" id="66430"/>
    <lineage>
        <taxon>Bacteria</taxon>
        <taxon>Bacillati</taxon>
        <taxon>Actinomycetota</taxon>
        <taxon>Actinomycetes</taxon>
        <taxon>Kitasatosporales</taxon>
        <taxon>Streptomycetaceae</taxon>
        <taxon>Streptomyces</taxon>
    </lineage>
</organism>
<dbReference type="EMBL" id="LFML01000122">
    <property type="protein sequence ID" value="KMO94886.1"/>
    <property type="molecule type" value="Genomic_DNA"/>
</dbReference>
<accession>A0A0J7ACB6</accession>
<dbReference type="PATRIC" id="fig|66430.4.peg.906"/>